<evidence type="ECO:0000313" key="2">
    <source>
        <dbReference type="Proteomes" id="UP000828390"/>
    </source>
</evidence>
<reference evidence="1" key="1">
    <citation type="journal article" date="2019" name="bioRxiv">
        <title>The Genome of the Zebra Mussel, Dreissena polymorpha: A Resource for Invasive Species Research.</title>
        <authorList>
            <person name="McCartney M.A."/>
            <person name="Auch B."/>
            <person name="Kono T."/>
            <person name="Mallez S."/>
            <person name="Zhang Y."/>
            <person name="Obille A."/>
            <person name="Becker A."/>
            <person name="Abrahante J.E."/>
            <person name="Garbe J."/>
            <person name="Badalamenti J.P."/>
            <person name="Herman A."/>
            <person name="Mangelson H."/>
            <person name="Liachko I."/>
            <person name="Sullivan S."/>
            <person name="Sone E.D."/>
            <person name="Koren S."/>
            <person name="Silverstein K.A.T."/>
            <person name="Beckman K.B."/>
            <person name="Gohl D.M."/>
        </authorList>
    </citation>
    <scope>NUCLEOTIDE SEQUENCE</scope>
    <source>
        <strain evidence="1">Duluth1</strain>
        <tissue evidence="1">Whole animal</tissue>
    </source>
</reference>
<keyword evidence="2" id="KW-1185">Reference proteome</keyword>
<accession>A0A9D4FHN9</accession>
<sequence>MHDNRNAENNKHSGVETEFKENMTYAKSIGDNAANHNYFILEKCEQNVNNHAKHYTEPQETNMGEDNNTIRDTDGPYAHVKETNFIYDYTTSSLTPGPDAVTLENVYNKLKIDRPKANDHEQKHGLVQSSEDDYDISSAAVTHVKDDFSVYNHIPRTAYKADATGDDITCDEGDEYDGMTLKVAKPYDSDYAHIYKNILK</sequence>
<gene>
    <name evidence="1" type="ORF">DPMN_151069</name>
</gene>
<protein>
    <submittedName>
        <fullName evidence="1">Uncharacterized protein</fullName>
    </submittedName>
</protein>
<evidence type="ECO:0000313" key="1">
    <source>
        <dbReference type="EMBL" id="KAH3797488.1"/>
    </source>
</evidence>
<dbReference type="Proteomes" id="UP000828390">
    <property type="component" value="Unassembled WGS sequence"/>
</dbReference>
<proteinExistence type="predicted"/>
<reference evidence="1" key="2">
    <citation type="submission" date="2020-11" db="EMBL/GenBank/DDBJ databases">
        <authorList>
            <person name="McCartney M.A."/>
            <person name="Auch B."/>
            <person name="Kono T."/>
            <person name="Mallez S."/>
            <person name="Becker A."/>
            <person name="Gohl D.M."/>
            <person name="Silverstein K.A.T."/>
            <person name="Koren S."/>
            <person name="Bechman K.B."/>
            <person name="Herman A."/>
            <person name="Abrahante J.E."/>
            <person name="Garbe J."/>
        </authorList>
    </citation>
    <scope>NUCLEOTIDE SEQUENCE</scope>
    <source>
        <strain evidence="1">Duluth1</strain>
        <tissue evidence="1">Whole animal</tissue>
    </source>
</reference>
<name>A0A9D4FHN9_DREPO</name>
<organism evidence="1 2">
    <name type="scientific">Dreissena polymorpha</name>
    <name type="common">Zebra mussel</name>
    <name type="synonym">Mytilus polymorpha</name>
    <dbReference type="NCBI Taxonomy" id="45954"/>
    <lineage>
        <taxon>Eukaryota</taxon>
        <taxon>Metazoa</taxon>
        <taxon>Spiralia</taxon>
        <taxon>Lophotrochozoa</taxon>
        <taxon>Mollusca</taxon>
        <taxon>Bivalvia</taxon>
        <taxon>Autobranchia</taxon>
        <taxon>Heteroconchia</taxon>
        <taxon>Euheterodonta</taxon>
        <taxon>Imparidentia</taxon>
        <taxon>Neoheterodontei</taxon>
        <taxon>Myida</taxon>
        <taxon>Dreissenoidea</taxon>
        <taxon>Dreissenidae</taxon>
        <taxon>Dreissena</taxon>
    </lineage>
</organism>
<comment type="caution">
    <text evidence="1">The sequence shown here is derived from an EMBL/GenBank/DDBJ whole genome shotgun (WGS) entry which is preliminary data.</text>
</comment>
<dbReference type="AlphaFoldDB" id="A0A9D4FHN9"/>
<dbReference type="EMBL" id="JAIWYP010000007">
    <property type="protein sequence ID" value="KAH3797488.1"/>
    <property type="molecule type" value="Genomic_DNA"/>
</dbReference>